<accession>A0A7C3KEI5</accession>
<dbReference type="EMBL" id="DSRU01000171">
    <property type="protein sequence ID" value="HFM98450.1"/>
    <property type="molecule type" value="Genomic_DNA"/>
</dbReference>
<organism evidence="1">
    <name type="scientific">Oscillatoriales cyanobacterium SpSt-418</name>
    <dbReference type="NCBI Taxonomy" id="2282169"/>
    <lineage>
        <taxon>Bacteria</taxon>
        <taxon>Bacillati</taxon>
        <taxon>Cyanobacteriota</taxon>
        <taxon>Cyanophyceae</taxon>
        <taxon>Oscillatoriophycideae</taxon>
        <taxon>Oscillatoriales</taxon>
    </lineage>
</organism>
<sequence length="221" mass="25447">MTSQEFTSGQPLNTAIDKAIADPMTANLPQLLKEFDYLISQLPRAAQLRVAGEILSRLAEIIAARARWLFDEWEEQYTPLEEEEPVLTAAMLQEVLRQSMTLHLDEFMEHPDFHRTYIPTESVAGEVEKSNLLEFAEMLDQEQAMEEALSLAHQEDVSVWIQAIQEWMQREGKEVSLIRLQKMLKKPLIELWLGLLLGGFALEQRGEFYQTESVWVKDVNG</sequence>
<gene>
    <name evidence="1" type="ORF">ENR64_11975</name>
</gene>
<reference evidence="1" key="1">
    <citation type="journal article" date="2020" name="mSystems">
        <title>Genome- and Community-Level Interaction Insights into Carbon Utilization and Element Cycling Functions of Hydrothermarchaeota in Hydrothermal Sediment.</title>
        <authorList>
            <person name="Zhou Z."/>
            <person name="Liu Y."/>
            <person name="Xu W."/>
            <person name="Pan J."/>
            <person name="Luo Z.H."/>
            <person name="Li M."/>
        </authorList>
    </citation>
    <scope>NUCLEOTIDE SEQUENCE [LARGE SCALE GENOMIC DNA]</scope>
    <source>
        <strain evidence="1">SpSt-418</strain>
    </source>
</reference>
<comment type="caution">
    <text evidence="1">The sequence shown here is derived from an EMBL/GenBank/DDBJ whole genome shotgun (WGS) entry which is preliminary data.</text>
</comment>
<proteinExistence type="predicted"/>
<name>A0A7C3KEI5_9CYAN</name>
<dbReference type="AlphaFoldDB" id="A0A7C3KEI5"/>
<protein>
    <submittedName>
        <fullName evidence="1">Uncharacterized protein</fullName>
    </submittedName>
</protein>
<evidence type="ECO:0000313" key="1">
    <source>
        <dbReference type="EMBL" id="HFM98450.1"/>
    </source>
</evidence>